<feature type="transmembrane region" description="Helical" evidence="13">
    <location>
        <begin position="12"/>
        <end position="37"/>
    </location>
</feature>
<dbReference type="CDD" id="cd00637">
    <property type="entry name" value="7tm_classA_rhodopsin-like"/>
    <property type="match status" value="1"/>
</dbReference>
<comment type="similarity">
    <text evidence="2 11">Belongs to the G-protein coupled receptor T2R family.</text>
</comment>
<keyword evidence="5 12" id="KW-0812">Transmembrane</keyword>
<evidence type="ECO:0000313" key="15">
    <source>
        <dbReference type="Proteomes" id="UP000515150"/>
    </source>
</evidence>
<keyword evidence="8 12" id="KW-0472">Membrane</keyword>
<evidence type="ECO:0000256" key="2">
    <source>
        <dbReference type="ARBA" id="ARBA00007376"/>
    </source>
</evidence>
<keyword evidence="4 12" id="KW-0716">Sensory transduction</keyword>
<organism evidence="15 16">
    <name type="scientific">Betta splendens</name>
    <name type="common">Siamese fighting fish</name>
    <dbReference type="NCBI Taxonomy" id="158456"/>
    <lineage>
        <taxon>Eukaryota</taxon>
        <taxon>Metazoa</taxon>
        <taxon>Chordata</taxon>
        <taxon>Craniata</taxon>
        <taxon>Vertebrata</taxon>
        <taxon>Euteleostomi</taxon>
        <taxon>Actinopterygii</taxon>
        <taxon>Neopterygii</taxon>
        <taxon>Teleostei</taxon>
        <taxon>Neoteleostei</taxon>
        <taxon>Acanthomorphata</taxon>
        <taxon>Anabantaria</taxon>
        <taxon>Anabantiformes</taxon>
        <taxon>Anabantoidei</taxon>
        <taxon>Osphronemidae</taxon>
        <taxon>Betta</taxon>
    </lineage>
</organism>
<feature type="transmembrane region" description="Helical" evidence="13">
    <location>
        <begin position="125"/>
        <end position="145"/>
    </location>
</feature>
<name>A0A8M1HDX1_BETSP</name>
<dbReference type="GO" id="GO:0004930">
    <property type="term" value="F:G protein-coupled receptor activity"/>
    <property type="evidence" value="ECO:0007669"/>
    <property type="project" value="UniProtKB-KW"/>
</dbReference>
<proteinExistence type="inferred from homology"/>
<dbReference type="PANTHER" id="PTHR11394">
    <property type="entry name" value="TASTE RECEPTOR TYPE 2"/>
    <property type="match status" value="1"/>
</dbReference>
<feature type="domain" description="G-protein coupled receptors family 1 profile" evidence="14">
    <location>
        <begin position="24"/>
        <end position="316"/>
    </location>
</feature>
<keyword evidence="9 12" id="KW-0675">Receptor</keyword>
<dbReference type="RefSeq" id="XP_040926659.1">
    <property type="nucleotide sequence ID" value="XM_041070725.2"/>
</dbReference>
<keyword evidence="3 12" id="KW-0919">Taste</keyword>
<reference evidence="16" key="1">
    <citation type="submission" date="2025-08" db="UniProtKB">
        <authorList>
            <consortium name="RefSeq"/>
        </authorList>
    </citation>
    <scope>IDENTIFICATION</scope>
</reference>
<keyword evidence="6 13" id="KW-1133">Transmembrane helix</keyword>
<evidence type="ECO:0000313" key="16">
    <source>
        <dbReference type="RefSeq" id="XP_040926659.1"/>
    </source>
</evidence>
<dbReference type="PRINTS" id="PR00237">
    <property type="entry name" value="GPCRRHODOPSN"/>
</dbReference>
<evidence type="ECO:0000256" key="11">
    <source>
        <dbReference type="RuleBase" id="RU004423"/>
    </source>
</evidence>
<feature type="transmembrane region" description="Helical" evidence="13">
    <location>
        <begin position="90"/>
        <end position="113"/>
    </location>
</feature>
<dbReference type="GeneID" id="114855852"/>
<accession>A0A8M1HDX1</accession>
<dbReference type="GO" id="GO:0016020">
    <property type="term" value="C:membrane"/>
    <property type="evidence" value="ECO:0007669"/>
    <property type="project" value="UniProtKB-SubCell"/>
</dbReference>
<keyword evidence="10 12" id="KW-0807">Transducer</keyword>
<dbReference type="AlphaFoldDB" id="A0A8M1HDX1"/>
<dbReference type="OrthoDB" id="9935175at2759"/>
<dbReference type="PROSITE" id="PS50262">
    <property type="entry name" value="G_PROTEIN_RECEP_F1_2"/>
    <property type="match status" value="1"/>
</dbReference>
<evidence type="ECO:0000256" key="8">
    <source>
        <dbReference type="ARBA" id="ARBA00023136"/>
    </source>
</evidence>
<dbReference type="SUPFAM" id="SSF81321">
    <property type="entry name" value="Family A G protein-coupled receptor-like"/>
    <property type="match status" value="1"/>
</dbReference>
<dbReference type="Pfam" id="PF05296">
    <property type="entry name" value="TAS2R"/>
    <property type="match status" value="1"/>
</dbReference>
<evidence type="ECO:0000256" key="13">
    <source>
        <dbReference type="SAM" id="Phobius"/>
    </source>
</evidence>
<dbReference type="GO" id="GO:0033038">
    <property type="term" value="F:bitter taste receptor activity"/>
    <property type="evidence" value="ECO:0007669"/>
    <property type="project" value="InterPro"/>
</dbReference>
<feature type="transmembrane region" description="Helical" evidence="13">
    <location>
        <begin position="265"/>
        <end position="288"/>
    </location>
</feature>
<evidence type="ECO:0000256" key="9">
    <source>
        <dbReference type="ARBA" id="ARBA00023170"/>
    </source>
</evidence>
<evidence type="ECO:0000256" key="1">
    <source>
        <dbReference type="ARBA" id="ARBA00004141"/>
    </source>
</evidence>
<sequence>MARLLGSPAQTALYTVLLGLAVVGNATVALVVGRSVVTKHGGAGCSDAIILNMALSSLLVSSTRNMAVLVSDWGYEMPATKMLCQLLMGVWVWLRSVNVWSTFCLSAFHLLTLRRARPTHGSLRRAVPAALPMSLGLIWLLNFLLSTPAFIFSTNGGVNVTESLILVSSTNRPVLRCVSDFPSVHSGLAFATTSLVIHEMTPVVLMAFTSLSSLHTLYNHGRKHPLERNAVRRVPAELRAAKVRCCVAALGPGCFMPFYLFHQVILSLVMLFVASWGTSVISVTYFNYNRSSSTEFLRVITRFCNVAFLSLSPAVLAFGHRGLRSFIRSVLAR</sequence>
<evidence type="ECO:0000256" key="5">
    <source>
        <dbReference type="ARBA" id="ARBA00022692"/>
    </source>
</evidence>
<comment type="subcellular location">
    <subcellularLocation>
        <location evidence="1 12">Membrane</location>
        <topology evidence="1 12">Multi-pass membrane protein</topology>
    </subcellularLocation>
</comment>
<protein>
    <recommendedName>
        <fullName evidence="12">Taste receptor type 2</fullName>
    </recommendedName>
</protein>
<dbReference type="InterPro" id="IPR017452">
    <property type="entry name" value="GPCR_Rhodpsn_7TM"/>
</dbReference>
<feature type="transmembrane region" description="Helical" evidence="13">
    <location>
        <begin position="300"/>
        <end position="319"/>
    </location>
</feature>
<feature type="transmembrane region" description="Helical" evidence="13">
    <location>
        <begin position="200"/>
        <end position="218"/>
    </location>
</feature>
<evidence type="ECO:0000256" key="3">
    <source>
        <dbReference type="ARBA" id="ARBA00022480"/>
    </source>
</evidence>
<feature type="transmembrane region" description="Helical" evidence="13">
    <location>
        <begin position="49"/>
        <end position="70"/>
    </location>
</feature>
<dbReference type="InterPro" id="IPR000276">
    <property type="entry name" value="GPCR_Rhodpsn"/>
</dbReference>
<evidence type="ECO:0000259" key="14">
    <source>
        <dbReference type="PROSITE" id="PS50262"/>
    </source>
</evidence>
<evidence type="ECO:0000256" key="6">
    <source>
        <dbReference type="ARBA" id="ARBA00022989"/>
    </source>
</evidence>
<keyword evidence="15" id="KW-1185">Reference proteome</keyword>
<dbReference type="PANTHER" id="PTHR11394:SF137">
    <property type="entry name" value="C-X-C CHEMOKINE RECEPTOR TYPE 3 ISOFORM X1-RELATED"/>
    <property type="match status" value="1"/>
</dbReference>
<evidence type="ECO:0000256" key="12">
    <source>
        <dbReference type="RuleBase" id="RU004424"/>
    </source>
</evidence>
<evidence type="ECO:0000256" key="4">
    <source>
        <dbReference type="ARBA" id="ARBA00022606"/>
    </source>
</evidence>
<gene>
    <name evidence="16" type="primary">LOC114855852</name>
</gene>
<evidence type="ECO:0000256" key="10">
    <source>
        <dbReference type="ARBA" id="ARBA00023224"/>
    </source>
</evidence>
<dbReference type="KEGG" id="bspl:114855852"/>
<dbReference type="InterPro" id="IPR007960">
    <property type="entry name" value="TAS2R"/>
</dbReference>
<keyword evidence="7 12" id="KW-0297">G-protein coupled receptor</keyword>
<evidence type="ECO:0000256" key="7">
    <source>
        <dbReference type="ARBA" id="ARBA00023040"/>
    </source>
</evidence>
<dbReference type="Gene3D" id="1.20.1070.10">
    <property type="entry name" value="Rhodopsin 7-helix transmembrane proteins"/>
    <property type="match status" value="1"/>
</dbReference>
<dbReference type="Proteomes" id="UP000515150">
    <property type="component" value="Chromosome 5"/>
</dbReference>